<dbReference type="PANTHER" id="PTHR30383">
    <property type="entry name" value="THIOESTERASE 1/PROTEASE 1/LYSOPHOSPHOLIPASE L1"/>
    <property type="match status" value="1"/>
</dbReference>
<dbReference type="OrthoDB" id="5624617at2"/>
<dbReference type="GO" id="GO:0016788">
    <property type="term" value="F:hydrolase activity, acting on ester bonds"/>
    <property type="evidence" value="ECO:0007669"/>
    <property type="project" value="UniProtKB-ARBA"/>
</dbReference>
<evidence type="ECO:0000259" key="2">
    <source>
        <dbReference type="Pfam" id="PF13472"/>
    </source>
</evidence>
<evidence type="ECO:0000259" key="3">
    <source>
        <dbReference type="Pfam" id="PF14606"/>
    </source>
</evidence>
<name>A0A316AA06_9BACT</name>
<evidence type="ECO:0000256" key="1">
    <source>
        <dbReference type="SAM" id="SignalP"/>
    </source>
</evidence>
<keyword evidence="1" id="KW-0732">Signal</keyword>
<dbReference type="AlphaFoldDB" id="A0A316AA06"/>
<evidence type="ECO:0000313" key="6">
    <source>
        <dbReference type="Proteomes" id="UP000245880"/>
    </source>
</evidence>
<dbReference type="Pfam" id="PF13472">
    <property type="entry name" value="Lipase_GDSL_2"/>
    <property type="match status" value="1"/>
</dbReference>
<comment type="caution">
    <text evidence="5">The sequence shown here is derived from an EMBL/GenBank/DDBJ whole genome shotgun (WGS) entry which is preliminary data.</text>
</comment>
<feature type="domain" description="SGNH hydrolase-type esterase N-terminal" evidence="4">
    <location>
        <begin position="29"/>
        <end position="179"/>
    </location>
</feature>
<evidence type="ECO:0000259" key="4">
    <source>
        <dbReference type="Pfam" id="PF14607"/>
    </source>
</evidence>
<gene>
    <name evidence="5" type="ORF">CLV98_11731</name>
</gene>
<feature type="domain" description="SGNH hydrolase-type esterase" evidence="2">
    <location>
        <begin position="418"/>
        <end position="581"/>
    </location>
</feature>
<accession>A0A316AA06</accession>
<dbReference type="Pfam" id="PF14607">
    <property type="entry name" value="GxDLY"/>
    <property type="match status" value="1"/>
</dbReference>
<evidence type="ECO:0000313" key="5">
    <source>
        <dbReference type="EMBL" id="PWJ54493.1"/>
    </source>
</evidence>
<feature type="domain" description="SGNH hydrolase-type esterase" evidence="3">
    <location>
        <begin position="189"/>
        <end position="372"/>
    </location>
</feature>
<dbReference type="InterPro" id="IPR013830">
    <property type="entry name" value="SGNH_hydro"/>
</dbReference>
<dbReference type="CDD" id="cd01844">
    <property type="entry name" value="SGNH_hydrolase_like_6"/>
    <property type="match status" value="1"/>
</dbReference>
<dbReference type="SUPFAM" id="SSF52266">
    <property type="entry name" value="SGNH hydrolase"/>
    <property type="match status" value="2"/>
</dbReference>
<dbReference type="Proteomes" id="UP000245880">
    <property type="component" value="Unassembled WGS sequence"/>
</dbReference>
<feature type="signal peptide" evidence="1">
    <location>
        <begin position="1"/>
        <end position="23"/>
    </location>
</feature>
<dbReference type="EMBL" id="QGDT01000017">
    <property type="protein sequence ID" value="PWJ54493.1"/>
    <property type="molecule type" value="Genomic_DNA"/>
</dbReference>
<sequence length="592" mass="66009">MKYKSKLLLHFGLFQLMVLVSQAQDHKTTWYNPVATDRTVLEGQGWAGAQDGSYSRLPAKAKGAVREAVWNLSQQTAGMMIRFRSNASEIKVRYAVTGSIQMPHMPATGVSGVDLYGISNDGVQLWCAGKYAFKDTITYEYTNLIVGDGYHKLGREYRLYLPLYNGVKWLEIGVADTTKFEALPARPEAPIVVYGTSIAQGACASRPGMAWTNILSRKLDIPVLNLGFSGNGRLEPEVVDLVAEQAAKVFILDCLPNLVVRPNGPVSLQDVRERILASVRTLRQRRPTTPIVLAEHAGYTGAAINAVSKEYYEAVNRVIRQAYSDLSAEGVAQLHLIPIEEFGQDIETMVDGTHPNDLGMMRYAEGYERKLRDILKQPVGTFTTTKPVSQLRELGGYDWELRNKAIMELKNAAVHTVVIGNSITHFWGGQPKAHIARGEKSWNSTFGEKGVINMGFGWDRIENVLWRIYHGALEGVSPQRILVNIGTNNLHLNSDSEIVAGWRLMTEAIQSRQPQAKVYLVGIYPRRKNEERVRVLNSKMEELARQMNVKYVNPGTVFLKGDTIDEALFTDGLHPNETGYSLLGQALKKMIE</sequence>
<organism evidence="5 6">
    <name type="scientific">Dyadobacter jejuensis</name>
    <dbReference type="NCBI Taxonomy" id="1082580"/>
    <lineage>
        <taxon>Bacteria</taxon>
        <taxon>Pseudomonadati</taxon>
        <taxon>Bacteroidota</taxon>
        <taxon>Cytophagia</taxon>
        <taxon>Cytophagales</taxon>
        <taxon>Spirosomataceae</taxon>
        <taxon>Dyadobacter</taxon>
    </lineage>
</organism>
<dbReference type="RefSeq" id="WP_109677713.1">
    <property type="nucleotide sequence ID" value="NZ_QGDT01000017.1"/>
</dbReference>
<dbReference type="Gene3D" id="2.60.120.260">
    <property type="entry name" value="Galactose-binding domain-like"/>
    <property type="match status" value="1"/>
</dbReference>
<keyword evidence="6" id="KW-1185">Reference proteome</keyword>
<reference evidence="5 6" key="1">
    <citation type="submission" date="2018-03" db="EMBL/GenBank/DDBJ databases">
        <title>Genomic Encyclopedia of Archaeal and Bacterial Type Strains, Phase II (KMG-II): from individual species to whole genera.</title>
        <authorList>
            <person name="Goeker M."/>
        </authorList>
    </citation>
    <scope>NUCLEOTIDE SEQUENCE [LARGE SCALE GENOMIC DNA]</scope>
    <source>
        <strain evidence="5 6">DSM 100346</strain>
    </source>
</reference>
<dbReference type="Pfam" id="PF14606">
    <property type="entry name" value="Lipase_GDSL_3"/>
    <property type="match status" value="1"/>
</dbReference>
<feature type="chain" id="PRO_5016378206" evidence="1">
    <location>
        <begin position="24"/>
        <end position="592"/>
    </location>
</feature>
<dbReference type="InterPro" id="IPR051532">
    <property type="entry name" value="Ester_Hydrolysis_Enzymes"/>
</dbReference>
<proteinExistence type="predicted"/>
<dbReference type="InterPro" id="IPR036514">
    <property type="entry name" value="SGNH_hydro_sf"/>
</dbReference>
<dbReference type="InterPro" id="IPR032740">
    <property type="entry name" value="GxDLY"/>
</dbReference>
<protein>
    <submittedName>
        <fullName evidence="5">Lysophospholipase L1-like esterase</fullName>
    </submittedName>
</protein>
<dbReference type="Gene3D" id="3.40.50.1110">
    <property type="entry name" value="SGNH hydrolase"/>
    <property type="match status" value="2"/>
</dbReference>